<dbReference type="PANTHER" id="PTHR45854">
    <property type="entry name" value="ASAP FAMILY MEMBER"/>
    <property type="match status" value="1"/>
</dbReference>
<dbReference type="EMBL" id="OC318517">
    <property type="protein sequence ID" value="CAD7402340.1"/>
    <property type="molecule type" value="Genomic_DNA"/>
</dbReference>
<dbReference type="AlphaFoldDB" id="A0A7R9CWS0"/>
<dbReference type="Pfam" id="PF00018">
    <property type="entry name" value="SH3_1"/>
    <property type="match status" value="1"/>
</dbReference>
<dbReference type="PROSITE" id="PS50002">
    <property type="entry name" value="SH3"/>
    <property type="match status" value="1"/>
</dbReference>
<dbReference type="InterPro" id="IPR043593">
    <property type="entry name" value="ASAP"/>
</dbReference>
<feature type="domain" description="SH3" evidence="4">
    <location>
        <begin position="121"/>
        <end position="185"/>
    </location>
</feature>
<dbReference type="SMART" id="SM00326">
    <property type="entry name" value="SH3"/>
    <property type="match status" value="1"/>
</dbReference>
<accession>A0A7R9CWS0</accession>
<evidence type="ECO:0000256" key="1">
    <source>
        <dbReference type="ARBA" id="ARBA00022443"/>
    </source>
</evidence>
<protein>
    <recommendedName>
        <fullName evidence="4">SH3 domain-containing protein</fullName>
    </recommendedName>
</protein>
<proteinExistence type="predicted"/>
<dbReference type="Gene3D" id="2.30.30.40">
    <property type="entry name" value="SH3 Domains"/>
    <property type="match status" value="1"/>
</dbReference>
<sequence length="198" mass="21691">MISTATNQRSAILRLPEGTIIITIKDRKQQTGGKLVTPSCEPPPFKPTPTLEQTSSNIQRPRGPPPPTPSLMAGLRLSNGRSTESILSIVSDVESVKTLHNSTPPPKKVQPLSILSKPVPGGLRRSQALYDCEADNEDELSFREGEVIIVTNEQTDDENWKYGYVEKDPVRHGMFPVIPIRLPEPVALGSSGSPQDKY</sequence>
<evidence type="ECO:0000259" key="4">
    <source>
        <dbReference type="PROSITE" id="PS50002"/>
    </source>
</evidence>
<dbReference type="PANTHER" id="PTHR45854:SF3">
    <property type="entry name" value="ARFGAP WITH SH3 DOMAIN, ANK REPEAT AND PH DOMAIN-CONTAINING PROTEIN"/>
    <property type="match status" value="1"/>
</dbReference>
<dbReference type="InterPro" id="IPR036028">
    <property type="entry name" value="SH3-like_dom_sf"/>
</dbReference>
<dbReference type="GO" id="GO:0005096">
    <property type="term" value="F:GTPase activator activity"/>
    <property type="evidence" value="ECO:0007669"/>
    <property type="project" value="InterPro"/>
</dbReference>
<evidence type="ECO:0000256" key="3">
    <source>
        <dbReference type="SAM" id="MobiDB-lite"/>
    </source>
</evidence>
<dbReference type="SUPFAM" id="SSF50044">
    <property type="entry name" value="SH3-domain"/>
    <property type="match status" value="1"/>
</dbReference>
<keyword evidence="1 2" id="KW-0728">SH3 domain</keyword>
<reference evidence="5" key="1">
    <citation type="submission" date="2020-11" db="EMBL/GenBank/DDBJ databases">
        <authorList>
            <person name="Tran Van P."/>
        </authorList>
    </citation>
    <scope>NUCLEOTIDE SEQUENCE</scope>
</reference>
<organism evidence="5">
    <name type="scientific">Timema cristinae</name>
    <name type="common">Walking stick</name>
    <dbReference type="NCBI Taxonomy" id="61476"/>
    <lineage>
        <taxon>Eukaryota</taxon>
        <taxon>Metazoa</taxon>
        <taxon>Ecdysozoa</taxon>
        <taxon>Arthropoda</taxon>
        <taxon>Hexapoda</taxon>
        <taxon>Insecta</taxon>
        <taxon>Pterygota</taxon>
        <taxon>Neoptera</taxon>
        <taxon>Polyneoptera</taxon>
        <taxon>Phasmatodea</taxon>
        <taxon>Timematodea</taxon>
        <taxon>Timematoidea</taxon>
        <taxon>Timematidae</taxon>
        <taxon>Timema</taxon>
    </lineage>
</organism>
<name>A0A7R9CWS0_TIMCR</name>
<evidence type="ECO:0000313" key="5">
    <source>
        <dbReference type="EMBL" id="CAD7402340.1"/>
    </source>
</evidence>
<evidence type="ECO:0000256" key="2">
    <source>
        <dbReference type="PROSITE-ProRule" id="PRU00192"/>
    </source>
</evidence>
<feature type="compositionally biased region" description="Polar residues" evidence="3">
    <location>
        <begin position="50"/>
        <end position="59"/>
    </location>
</feature>
<dbReference type="InterPro" id="IPR001452">
    <property type="entry name" value="SH3_domain"/>
</dbReference>
<feature type="region of interest" description="Disordered" evidence="3">
    <location>
        <begin position="27"/>
        <end position="73"/>
    </location>
</feature>
<gene>
    <name evidence="5" type="ORF">TCEB3V08_LOCUS6441</name>
</gene>